<dbReference type="EMBL" id="JARJCW010000091">
    <property type="protein sequence ID" value="KAJ7195356.1"/>
    <property type="molecule type" value="Genomic_DNA"/>
</dbReference>
<dbReference type="InterPro" id="IPR029063">
    <property type="entry name" value="SAM-dependent_MTases_sf"/>
</dbReference>
<organism evidence="1 2">
    <name type="scientific">Mycena pura</name>
    <dbReference type="NCBI Taxonomy" id="153505"/>
    <lineage>
        <taxon>Eukaryota</taxon>
        <taxon>Fungi</taxon>
        <taxon>Dikarya</taxon>
        <taxon>Basidiomycota</taxon>
        <taxon>Agaricomycotina</taxon>
        <taxon>Agaricomycetes</taxon>
        <taxon>Agaricomycetidae</taxon>
        <taxon>Agaricales</taxon>
        <taxon>Marasmiineae</taxon>
        <taxon>Mycenaceae</taxon>
        <taxon>Mycena</taxon>
    </lineage>
</organism>
<name>A0AAD6UUR0_9AGAR</name>
<reference evidence="1" key="1">
    <citation type="submission" date="2023-03" db="EMBL/GenBank/DDBJ databases">
        <title>Massive genome expansion in bonnet fungi (Mycena s.s.) driven by repeated elements and novel gene families across ecological guilds.</title>
        <authorList>
            <consortium name="Lawrence Berkeley National Laboratory"/>
            <person name="Harder C.B."/>
            <person name="Miyauchi S."/>
            <person name="Viragh M."/>
            <person name="Kuo A."/>
            <person name="Thoen E."/>
            <person name="Andreopoulos B."/>
            <person name="Lu D."/>
            <person name="Skrede I."/>
            <person name="Drula E."/>
            <person name="Henrissat B."/>
            <person name="Morin E."/>
            <person name="Kohler A."/>
            <person name="Barry K."/>
            <person name="LaButti K."/>
            <person name="Morin E."/>
            <person name="Salamov A."/>
            <person name="Lipzen A."/>
            <person name="Mereny Z."/>
            <person name="Hegedus B."/>
            <person name="Baldrian P."/>
            <person name="Stursova M."/>
            <person name="Weitz H."/>
            <person name="Taylor A."/>
            <person name="Grigoriev I.V."/>
            <person name="Nagy L.G."/>
            <person name="Martin F."/>
            <person name="Kauserud H."/>
        </authorList>
    </citation>
    <scope>NUCLEOTIDE SEQUENCE</scope>
    <source>
        <strain evidence="1">9144</strain>
    </source>
</reference>
<accession>A0AAD6UUR0</accession>
<dbReference type="Proteomes" id="UP001219525">
    <property type="component" value="Unassembled WGS sequence"/>
</dbReference>
<dbReference type="AlphaFoldDB" id="A0AAD6UUR0"/>
<keyword evidence="2" id="KW-1185">Reference proteome</keyword>
<dbReference type="Gene3D" id="3.40.50.150">
    <property type="entry name" value="Vaccinia Virus protein VP39"/>
    <property type="match status" value="1"/>
</dbReference>
<sequence>MAISTSSLRLLSGSNLIAVDAIEGTYADAGVPLPRLVRTTLQTRCGRRDSDSRCDRCPDHRFVCCPCVPNIVFTASELNVGGDLAGSLPTALQKERKPAALLFEKREDRLGGVFQELRAPGQCAARPPPPGEQRPMGRAFRAGEPMFQWFARPVNRHRGTRYGFTMHGTATAQSGGIEFKGGTSMAIAQQYPAFKVVVQDLAPTIENAKAVGGL</sequence>
<gene>
    <name evidence="1" type="ORF">GGX14DRAFT_677136</name>
</gene>
<protein>
    <submittedName>
        <fullName evidence="1">Uncharacterized protein</fullName>
    </submittedName>
</protein>
<evidence type="ECO:0000313" key="2">
    <source>
        <dbReference type="Proteomes" id="UP001219525"/>
    </source>
</evidence>
<evidence type="ECO:0000313" key="1">
    <source>
        <dbReference type="EMBL" id="KAJ7195356.1"/>
    </source>
</evidence>
<proteinExistence type="predicted"/>
<comment type="caution">
    <text evidence="1">The sequence shown here is derived from an EMBL/GenBank/DDBJ whole genome shotgun (WGS) entry which is preliminary data.</text>
</comment>